<evidence type="ECO:0000313" key="2">
    <source>
        <dbReference type="EMBL" id="KAF4610175.1"/>
    </source>
</evidence>
<reference evidence="2 3" key="1">
    <citation type="submission" date="2019-12" db="EMBL/GenBank/DDBJ databases">
        <authorList>
            <person name="Floudas D."/>
            <person name="Bentzer J."/>
            <person name="Ahren D."/>
            <person name="Johansson T."/>
            <person name="Persson P."/>
            <person name="Tunlid A."/>
        </authorList>
    </citation>
    <scope>NUCLEOTIDE SEQUENCE [LARGE SCALE GENOMIC DNA]</scope>
    <source>
        <strain evidence="2 3">CBS 102.39</strain>
    </source>
</reference>
<name>A0A8H4QFH2_9AGAR</name>
<dbReference type="Proteomes" id="UP000521872">
    <property type="component" value="Unassembled WGS sequence"/>
</dbReference>
<feature type="transmembrane region" description="Helical" evidence="1">
    <location>
        <begin position="185"/>
        <end position="207"/>
    </location>
</feature>
<gene>
    <name evidence="2" type="ORF">D9613_010275</name>
</gene>
<evidence type="ECO:0000313" key="3">
    <source>
        <dbReference type="Proteomes" id="UP000521872"/>
    </source>
</evidence>
<evidence type="ECO:0000256" key="1">
    <source>
        <dbReference type="SAM" id="Phobius"/>
    </source>
</evidence>
<sequence length="255" mass="28051">MAETMLKADESRVPLLVDSKEDVQVLVDVVTPTSYLSEERGNKCSCSFKVGNLFGFLFSRITYYWVALIAQFCQSVLLILGYALAVSVHEDEEANASSVFTRSQALILCSMYNVMLLAFISYLIVCHYFKGVGMGAKTRMTAGRHHQLARSCAWLNIFCYIILHPSIPKMMAGSDSQTSTLAEDVFPIITPLIIGFQVVGVLAYFTAASLTYRGAVRALGTEMVADPEYKVPAWTLATTLETTGSLRENAIQLPA</sequence>
<feature type="transmembrane region" description="Helical" evidence="1">
    <location>
        <begin position="63"/>
        <end position="85"/>
    </location>
</feature>
<protein>
    <submittedName>
        <fullName evidence="2">Uncharacterized protein</fullName>
    </submittedName>
</protein>
<organism evidence="2 3">
    <name type="scientific">Agrocybe pediades</name>
    <dbReference type="NCBI Taxonomy" id="84607"/>
    <lineage>
        <taxon>Eukaryota</taxon>
        <taxon>Fungi</taxon>
        <taxon>Dikarya</taxon>
        <taxon>Basidiomycota</taxon>
        <taxon>Agaricomycotina</taxon>
        <taxon>Agaricomycetes</taxon>
        <taxon>Agaricomycetidae</taxon>
        <taxon>Agaricales</taxon>
        <taxon>Agaricineae</taxon>
        <taxon>Strophariaceae</taxon>
        <taxon>Agrocybe</taxon>
    </lineage>
</organism>
<feature type="transmembrane region" description="Helical" evidence="1">
    <location>
        <begin position="148"/>
        <end position="165"/>
    </location>
</feature>
<proteinExistence type="predicted"/>
<keyword evidence="1" id="KW-0812">Transmembrane</keyword>
<dbReference type="EMBL" id="JAACJL010000059">
    <property type="protein sequence ID" value="KAF4610175.1"/>
    <property type="molecule type" value="Genomic_DNA"/>
</dbReference>
<keyword evidence="3" id="KW-1185">Reference proteome</keyword>
<keyword evidence="1" id="KW-1133">Transmembrane helix</keyword>
<feature type="transmembrane region" description="Helical" evidence="1">
    <location>
        <begin position="105"/>
        <end position="128"/>
    </location>
</feature>
<comment type="caution">
    <text evidence="2">The sequence shown here is derived from an EMBL/GenBank/DDBJ whole genome shotgun (WGS) entry which is preliminary data.</text>
</comment>
<accession>A0A8H4QFH2</accession>
<dbReference type="AlphaFoldDB" id="A0A8H4QFH2"/>
<keyword evidence="1" id="KW-0472">Membrane</keyword>